<reference evidence="3" key="1">
    <citation type="submission" date="2009-07" db="EMBL/GenBank/DDBJ databases">
        <title>Complete sequence of chromosome of Methylovorus sp. SIP3-4.</title>
        <authorList>
            <person name="Lucas S."/>
            <person name="Copeland A."/>
            <person name="Lapidus A."/>
            <person name="Glavina del Rio T."/>
            <person name="Tice H."/>
            <person name="Bruce D."/>
            <person name="Goodwin L."/>
            <person name="Pitluck S."/>
            <person name="Clum A."/>
            <person name="Larimer F."/>
            <person name="Land M."/>
            <person name="Hauser L."/>
            <person name="Kyrpides N."/>
            <person name="Mikhailova N."/>
            <person name="Kayluzhnaya M."/>
            <person name="Chistoserdova L."/>
        </authorList>
    </citation>
    <scope>NUCLEOTIDE SEQUENCE [LARGE SCALE GENOMIC DNA]</scope>
    <source>
        <strain evidence="3">SIP3-4</strain>
    </source>
</reference>
<keyword evidence="2" id="KW-0449">Lipoprotein</keyword>
<keyword evidence="3" id="KW-1185">Reference proteome</keyword>
<accession>C6XAW4</accession>
<dbReference type="Proteomes" id="UP000002743">
    <property type="component" value="Chromosome"/>
</dbReference>
<dbReference type="EMBL" id="CP001674">
    <property type="protein sequence ID" value="ACT51734.1"/>
    <property type="molecule type" value="Genomic_DNA"/>
</dbReference>
<organism evidence="2 3">
    <name type="scientific">Methylovorus glucosotrophus (strain SIP3-4)</name>
    <dbReference type="NCBI Taxonomy" id="582744"/>
    <lineage>
        <taxon>Bacteria</taxon>
        <taxon>Pseudomonadati</taxon>
        <taxon>Pseudomonadota</taxon>
        <taxon>Betaproteobacteria</taxon>
        <taxon>Nitrosomonadales</taxon>
        <taxon>Methylophilaceae</taxon>
        <taxon>Methylovorus</taxon>
    </lineage>
</organism>
<dbReference type="AlphaFoldDB" id="C6XAW4"/>
<sequence length="83" mass="9079" precursor="true">MKFVLIGLFALALPGCAQLMHGEQQPVVPKGNGEYYTSCSGAVEDWNSCHVKARKACAGEYETIKKNESAVGGRRELTFQCVR</sequence>
<dbReference type="STRING" id="582744.Msip34_2497"/>
<dbReference type="OrthoDB" id="8538591at2"/>
<feature type="signal peptide" evidence="1">
    <location>
        <begin position="1"/>
        <end position="17"/>
    </location>
</feature>
<protein>
    <submittedName>
        <fullName evidence="2">Putative lipoprotein</fullName>
    </submittedName>
</protein>
<name>C6XAW4_METGS</name>
<evidence type="ECO:0000313" key="2">
    <source>
        <dbReference type="EMBL" id="ACT51734.1"/>
    </source>
</evidence>
<proteinExistence type="predicted"/>
<gene>
    <name evidence="2" type="ordered locus">Msip34_2497</name>
</gene>
<keyword evidence="1" id="KW-0732">Signal</keyword>
<evidence type="ECO:0000313" key="3">
    <source>
        <dbReference type="Proteomes" id="UP000002743"/>
    </source>
</evidence>
<dbReference type="RefSeq" id="WP_015830991.1">
    <property type="nucleotide sequence ID" value="NC_012969.1"/>
</dbReference>
<dbReference type="KEGG" id="mei:Msip34_2497"/>
<evidence type="ECO:0000256" key="1">
    <source>
        <dbReference type="SAM" id="SignalP"/>
    </source>
</evidence>
<reference evidence="2 3" key="2">
    <citation type="journal article" date="2011" name="J. Bacteriol.">
        <title>Genomes of three methylotrophs from a single niche uncover genetic and metabolic divergence of Methylophilaceae.</title>
        <authorList>
            <person name="Lapidus A."/>
            <person name="Clum A."/>
            <person name="Labutti K."/>
            <person name="Kaluzhnaya M.G."/>
            <person name="Lim S."/>
            <person name="Beck D.A."/>
            <person name="Glavina Del Rio T."/>
            <person name="Nolan M."/>
            <person name="Mavromatis K."/>
            <person name="Huntemann M."/>
            <person name="Lucas S."/>
            <person name="Lidstrom M.E."/>
            <person name="Ivanova N."/>
            <person name="Chistoserdova L."/>
        </authorList>
    </citation>
    <scope>NUCLEOTIDE SEQUENCE [LARGE SCALE GENOMIC DNA]</scope>
    <source>
        <strain evidence="2 3">SIP3-4</strain>
    </source>
</reference>
<feature type="chain" id="PRO_5002970950" evidence="1">
    <location>
        <begin position="18"/>
        <end position="83"/>
    </location>
</feature>
<dbReference type="HOGENOM" id="CLU_2523682_0_0_4"/>